<sequence>MFEKAKQNRMFQDVVDQIQEAILEGRMMMGDKLPPERELKEVFQVSRGTLREALRVLEQKGLIEIRLGVGGGAFVREVAMEPVTEGLALLLRRNRVSAGELSEFRKDLESGIAALAARRAGFDDVLLLKDFLKEMAKALKEPFDWEAVIAADNRFHLALGEIAGNLVYRTIQATIHENIYPYFDRYVPKDQATLQGNYEDLCAVVDAIVRGDEKDAVVCMQAHLARYDQYIDGAELPLHL</sequence>
<dbReference type="InterPro" id="IPR036388">
    <property type="entry name" value="WH-like_DNA-bd_sf"/>
</dbReference>
<dbReference type="SMART" id="SM00345">
    <property type="entry name" value="HTH_GNTR"/>
    <property type="match status" value="1"/>
</dbReference>
<dbReference type="InterPro" id="IPR008920">
    <property type="entry name" value="TF_FadR/GntR_C"/>
</dbReference>
<reference evidence="5 6" key="1">
    <citation type="submission" date="2022-11" db="EMBL/GenBank/DDBJ databases">
        <title>Desulfobotulus tamanensis H1 sp. nov. - anaerobic, alkaliphilic, sulphate reducing bacterium isolated from terrestrial mud volcano.</title>
        <authorList>
            <person name="Frolova A."/>
            <person name="Merkel A.Y."/>
            <person name="Slobodkin A.I."/>
        </authorList>
    </citation>
    <scope>NUCLEOTIDE SEQUENCE [LARGE SCALE GENOMIC DNA]</scope>
    <source>
        <strain evidence="5 6">H1</strain>
    </source>
</reference>
<dbReference type="SUPFAM" id="SSF46785">
    <property type="entry name" value="Winged helix' DNA-binding domain"/>
    <property type="match status" value="1"/>
</dbReference>
<dbReference type="PANTHER" id="PTHR43537:SF49">
    <property type="entry name" value="TRANSCRIPTIONAL REGULATORY PROTEIN"/>
    <property type="match status" value="1"/>
</dbReference>
<evidence type="ECO:0000313" key="5">
    <source>
        <dbReference type="EMBL" id="MCW7755289.1"/>
    </source>
</evidence>
<dbReference type="Proteomes" id="UP001209681">
    <property type="component" value="Unassembled WGS sequence"/>
</dbReference>
<comment type="caution">
    <text evidence="5">The sequence shown here is derived from an EMBL/GenBank/DDBJ whole genome shotgun (WGS) entry which is preliminary data.</text>
</comment>
<dbReference type="InterPro" id="IPR000524">
    <property type="entry name" value="Tscrpt_reg_HTH_GntR"/>
</dbReference>
<gene>
    <name evidence="5" type="ORF">OOT00_14985</name>
</gene>
<keyword evidence="3" id="KW-0804">Transcription</keyword>
<dbReference type="SMART" id="SM00895">
    <property type="entry name" value="FCD"/>
    <property type="match status" value="1"/>
</dbReference>
<evidence type="ECO:0000313" key="6">
    <source>
        <dbReference type="Proteomes" id="UP001209681"/>
    </source>
</evidence>
<evidence type="ECO:0000256" key="3">
    <source>
        <dbReference type="ARBA" id="ARBA00023163"/>
    </source>
</evidence>
<dbReference type="Pfam" id="PF00392">
    <property type="entry name" value="GntR"/>
    <property type="match status" value="1"/>
</dbReference>
<name>A0ABT3NCU7_9BACT</name>
<dbReference type="InterPro" id="IPR036390">
    <property type="entry name" value="WH_DNA-bd_sf"/>
</dbReference>
<keyword evidence="6" id="KW-1185">Reference proteome</keyword>
<evidence type="ECO:0000256" key="1">
    <source>
        <dbReference type="ARBA" id="ARBA00023015"/>
    </source>
</evidence>
<dbReference type="RefSeq" id="WP_265426228.1">
    <property type="nucleotide sequence ID" value="NZ_JAPFPW010000029.1"/>
</dbReference>
<dbReference type="Gene3D" id="1.10.10.10">
    <property type="entry name" value="Winged helix-like DNA-binding domain superfamily/Winged helix DNA-binding domain"/>
    <property type="match status" value="1"/>
</dbReference>
<dbReference type="PANTHER" id="PTHR43537">
    <property type="entry name" value="TRANSCRIPTIONAL REGULATOR, GNTR FAMILY"/>
    <property type="match status" value="1"/>
</dbReference>
<organism evidence="5 6">
    <name type="scientific">Desulfobotulus pelophilus</name>
    <dbReference type="NCBI Taxonomy" id="2823377"/>
    <lineage>
        <taxon>Bacteria</taxon>
        <taxon>Pseudomonadati</taxon>
        <taxon>Thermodesulfobacteriota</taxon>
        <taxon>Desulfobacteria</taxon>
        <taxon>Desulfobacterales</taxon>
        <taxon>Desulfobacteraceae</taxon>
        <taxon>Desulfobotulus</taxon>
    </lineage>
</organism>
<keyword evidence="1" id="KW-0805">Transcription regulation</keyword>
<proteinExistence type="predicted"/>
<feature type="domain" description="HTH gntR-type" evidence="4">
    <location>
        <begin position="8"/>
        <end position="78"/>
    </location>
</feature>
<dbReference type="CDD" id="cd07377">
    <property type="entry name" value="WHTH_GntR"/>
    <property type="match status" value="1"/>
</dbReference>
<dbReference type="Pfam" id="PF07729">
    <property type="entry name" value="FCD"/>
    <property type="match status" value="1"/>
</dbReference>
<dbReference type="SUPFAM" id="SSF48008">
    <property type="entry name" value="GntR ligand-binding domain-like"/>
    <property type="match status" value="1"/>
</dbReference>
<dbReference type="Gene3D" id="1.20.120.530">
    <property type="entry name" value="GntR ligand-binding domain-like"/>
    <property type="match status" value="1"/>
</dbReference>
<evidence type="ECO:0000259" key="4">
    <source>
        <dbReference type="PROSITE" id="PS50949"/>
    </source>
</evidence>
<dbReference type="PROSITE" id="PS50949">
    <property type="entry name" value="HTH_GNTR"/>
    <property type="match status" value="1"/>
</dbReference>
<dbReference type="EMBL" id="JAPFPW010000029">
    <property type="protein sequence ID" value="MCW7755289.1"/>
    <property type="molecule type" value="Genomic_DNA"/>
</dbReference>
<dbReference type="InterPro" id="IPR011711">
    <property type="entry name" value="GntR_C"/>
</dbReference>
<keyword evidence="2" id="KW-0238">DNA-binding</keyword>
<protein>
    <submittedName>
        <fullName evidence="5">FadR family transcriptional regulator</fullName>
    </submittedName>
</protein>
<evidence type="ECO:0000256" key="2">
    <source>
        <dbReference type="ARBA" id="ARBA00023125"/>
    </source>
</evidence>
<dbReference type="PRINTS" id="PR00035">
    <property type="entry name" value="HTHGNTR"/>
</dbReference>
<accession>A0ABT3NCU7</accession>